<comment type="caution">
    <text evidence="3">The sequence shown here is derived from an EMBL/GenBank/DDBJ whole genome shotgun (WGS) entry which is preliminary data.</text>
</comment>
<feature type="domain" description="Helicase ATP-binding" evidence="2">
    <location>
        <begin position="496"/>
        <end position="759"/>
    </location>
</feature>
<dbReference type="Gene3D" id="3.40.50.300">
    <property type="entry name" value="P-loop containing nucleotide triphosphate hydrolases"/>
    <property type="match status" value="2"/>
</dbReference>
<evidence type="ECO:0000313" key="3">
    <source>
        <dbReference type="EMBL" id="MBD2316337.1"/>
    </source>
</evidence>
<keyword evidence="3" id="KW-0547">Nucleotide-binding</keyword>
<keyword evidence="4" id="KW-1185">Reference proteome</keyword>
<name>A0ABR8C9U9_9CYAN</name>
<organism evidence="3 4">
    <name type="scientific">Phormidium tenue FACHB-1050</name>
    <dbReference type="NCBI Taxonomy" id="2692857"/>
    <lineage>
        <taxon>Bacteria</taxon>
        <taxon>Bacillati</taxon>
        <taxon>Cyanobacteriota</taxon>
        <taxon>Cyanophyceae</taxon>
        <taxon>Oscillatoriophycideae</taxon>
        <taxon>Oscillatoriales</taxon>
        <taxon>Oscillatoriaceae</taxon>
        <taxon>Phormidium</taxon>
    </lineage>
</organism>
<keyword evidence="1" id="KW-0175">Coiled coil</keyword>
<keyword evidence="3" id="KW-0067">ATP-binding</keyword>
<gene>
    <name evidence="3" type="ORF">H6G05_05685</name>
</gene>
<dbReference type="EMBL" id="JACJQY010000006">
    <property type="protein sequence ID" value="MBD2316337.1"/>
    <property type="molecule type" value="Genomic_DNA"/>
</dbReference>
<dbReference type="GO" id="GO:0004386">
    <property type="term" value="F:helicase activity"/>
    <property type="evidence" value="ECO:0007669"/>
    <property type="project" value="UniProtKB-KW"/>
</dbReference>
<dbReference type="PANTHER" id="PTHR41313:SF1">
    <property type="entry name" value="DNA METHYLASE ADENINE-SPECIFIC DOMAIN-CONTAINING PROTEIN"/>
    <property type="match status" value="1"/>
</dbReference>
<proteinExistence type="predicted"/>
<dbReference type="InterPro" id="IPR014001">
    <property type="entry name" value="Helicase_ATP-bd"/>
</dbReference>
<evidence type="ECO:0000313" key="4">
    <source>
        <dbReference type="Proteomes" id="UP000618445"/>
    </source>
</evidence>
<reference evidence="3 4" key="1">
    <citation type="journal article" date="2020" name="ISME J.">
        <title>Comparative genomics reveals insights into cyanobacterial evolution and habitat adaptation.</title>
        <authorList>
            <person name="Chen M.Y."/>
            <person name="Teng W.K."/>
            <person name="Zhao L."/>
            <person name="Hu C.X."/>
            <person name="Zhou Y.K."/>
            <person name="Han B.P."/>
            <person name="Song L.R."/>
            <person name="Shu W.S."/>
        </authorList>
    </citation>
    <scope>NUCLEOTIDE SEQUENCE [LARGE SCALE GENOMIC DNA]</scope>
    <source>
        <strain evidence="3 4">FACHB-1050</strain>
    </source>
</reference>
<evidence type="ECO:0000256" key="1">
    <source>
        <dbReference type="SAM" id="Coils"/>
    </source>
</evidence>
<dbReference type="Proteomes" id="UP000618445">
    <property type="component" value="Unassembled WGS sequence"/>
</dbReference>
<keyword evidence="3" id="KW-0347">Helicase</keyword>
<dbReference type="InterPro" id="IPR052933">
    <property type="entry name" value="DNA_Protect_Modify"/>
</dbReference>
<accession>A0ABR8C9U9</accession>
<dbReference type="SMART" id="SM00487">
    <property type="entry name" value="DEXDc"/>
    <property type="match status" value="1"/>
</dbReference>
<evidence type="ECO:0000259" key="2">
    <source>
        <dbReference type="SMART" id="SM00487"/>
    </source>
</evidence>
<dbReference type="PANTHER" id="PTHR41313">
    <property type="entry name" value="ADENINE-SPECIFIC METHYLTRANSFERASE"/>
    <property type="match status" value="1"/>
</dbReference>
<sequence length="1419" mass="162341">MSITPFKFRNILGELTVSKLYGGEHLGVTAPANFDLRAEISKIGKAIAKFYEPAVTETKIIQIPPQLQKVLPNAFCEHEGQIYRRTDYQLELVAKQQQRIRAAMSVAKILDLVLRMQQYEDEKELAKLRQILNQKYDEFAIRFGHFTSKENLSIFQEDPNYYRLRALEIDRGKGKSPAKAPIFHQRTVRATPRYRADNAKDALAQCLDAKSYIDLDWIANLIDKSISHVITELEGDIFYNGTIPPTTVNETTNAEWITREEFISGNVVNRFNKIIAWQESGVPNWLNIDKYYQTISSNQPVPCLPETPDVDIKVRCAVKLGINVNGMTTNELNLLLHNTIRVKLGTTWLPEDVIKEFSEQLLSHAGTSTVKFHPDPVNIWVIKGDSKLTTSPQNKTEWGTPNHTALELIEHALNQKDPKIYDHIQDKHGNVISILNVEATTASRTMQDKIQTAFKAWIWSDGDRAEQLCLYYNQYHNLYRDTVYDGSHLTFPNMAPDFEMRSHQRNFVRRVERQRASFAAHRVGYGKTATMIAAGMELKRKGMAHKVMHVTMKSILPGYSKEFRRLYPEAKILVPNAQDFAKDRRRVLLSQIATHNYDAIILTYEQFFNLQISESTELMFLEEQMSAIISICEATNKEESKQVFRNLEAMRKKISLRIQEIETSDRKDRVIYFEQLGIDALFLDEVQQIKRLQILTTQHNVAGIPTGYSQRAHDSFMKVRYLLTNGKRVIFATGTPLSNTMAEMDVWMRYLQLDLLQQQGLTHFDSFCSRFCETSTALEISPTGKLKSKTRLREFVNMPELMAMWCQVTDIQTAALAEVKTPKPHYHVMSCKPSPEQIVYMDKLCDRAEAVAKRKVKPEIDNMLKITGDGAKACMHTKLVSPQASEWINNKLLACAWNVWQIWTITAIAKGTQAIFCDRNAPKKDRWNSYCYIRDTLVMLGIPADQIAFIHDYDTDTRKAKLFEAINEGKIRIVFGSTSKLGTGVNMQSKLIALHHIDCPWRPSDLEQREGRGVRQGNEWSDVFIFRYVTEGRNNQAGFDSFLWQAIENKQRMISQVMSGDRTHRTIEDIDETVLNAAQMKAIASGDPLIMERATLEAELQGLGMQLQAYNDMQFRDKSKIQYLTDMVNTNHPTSIQRIQSDLAIVAQANLKQFISDRGVMLDKAVLIDHHITEQVQRLKESYRLSQIQIGQFAGLNVFLSRFGSEVNGYIGMSVSSGYEFNAECQQPFSSLLHVVRNAIAAKLTTAQENLERDRQELPILQNRVSQTFEQAQEYEQKSNRLGFLKEMFDAIAHESPVDDSIADNCAEGEELEESREIFWERDSSAAPLEPPSAAIVEVLRQRHFEDWVSGDADNWLEELAQLLGDFDLPVNGDQFLAVPESNCEFRPLSEFTILEGGGKQLVIPHKNVNEQIEQLWLF</sequence>
<keyword evidence="3" id="KW-0378">Hydrolase</keyword>
<dbReference type="SUPFAM" id="SSF52540">
    <property type="entry name" value="P-loop containing nucleoside triphosphate hydrolases"/>
    <property type="match status" value="2"/>
</dbReference>
<dbReference type="InterPro" id="IPR006935">
    <property type="entry name" value="Helicase/UvrB_N"/>
</dbReference>
<protein>
    <submittedName>
        <fullName evidence="3">DEAD/DEAH box helicase family protein</fullName>
    </submittedName>
</protein>
<dbReference type="InterPro" id="IPR027417">
    <property type="entry name" value="P-loop_NTPase"/>
</dbReference>
<dbReference type="RefSeq" id="WP_190577094.1">
    <property type="nucleotide sequence ID" value="NZ_CAWPQU010000056.1"/>
</dbReference>
<dbReference type="Pfam" id="PF04851">
    <property type="entry name" value="ResIII"/>
    <property type="match status" value="1"/>
</dbReference>
<feature type="coiled-coil region" evidence="1">
    <location>
        <begin position="1237"/>
        <end position="1264"/>
    </location>
</feature>